<dbReference type="InterPro" id="IPR027417">
    <property type="entry name" value="P-loop_NTPase"/>
</dbReference>
<dbReference type="OrthoDB" id="9808822at2"/>
<accession>A0A7M3SUV1</accession>
<dbReference type="RefSeq" id="WP_161927545.1">
    <property type="nucleotide sequence ID" value="NZ_BJOU01000001.1"/>
</dbReference>
<proteinExistence type="predicted"/>
<dbReference type="Gene3D" id="3.40.50.300">
    <property type="entry name" value="P-loop containing nucleotide triphosphate hydrolases"/>
    <property type="match status" value="1"/>
</dbReference>
<evidence type="ECO:0000313" key="2">
    <source>
        <dbReference type="EMBL" id="GED96425.1"/>
    </source>
</evidence>
<reference evidence="3" key="1">
    <citation type="submission" date="2019-06" db="EMBL/GenBank/DDBJ databases">
        <title>Gordonia isolated from sludge of a wastewater treatment plant.</title>
        <authorList>
            <person name="Tamura T."/>
            <person name="Aoyama K."/>
            <person name="Kang Y."/>
            <person name="Saito S."/>
            <person name="Akiyama N."/>
            <person name="Yazawa K."/>
            <person name="Gonoi T."/>
            <person name="Mikami Y."/>
        </authorList>
    </citation>
    <scope>NUCLEOTIDE SEQUENCE [LARGE SCALE GENOMIC DNA]</scope>
    <source>
        <strain evidence="3">NBRC 107697</strain>
    </source>
</reference>
<dbReference type="InterPro" id="IPR051927">
    <property type="entry name" value="Zn_Chap_cDPG_Synth"/>
</dbReference>
<dbReference type="NCBIfam" id="NF047431">
    <property type="entry name" value="hiber_recruit"/>
    <property type="match status" value="1"/>
</dbReference>
<dbReference type="SUPFAM" id="SSF90002">
    <property type="entry name" value="Hypothetical protein YjiA, C-terminal domain"/>
    <property type="match status" value="1"/>
</dbReference>
<evidence type="ECO:0000259" key="1">
    <source>
        <dbReference type="SMART" id="SM00833"/>
    </source>
</evidence>
<name>A0A7M3SUV1_9ACTN</name>
<dbReference type="Proteomes" id="UP000444980">
    <property type="component" value="Unassembled WGS sequence"/>
</dbReference>
<dbReference type="Pfam" id="PF07683">
    <property type="entry name" value="CobW_C"/>
    <property type="match status" value="1"/>
</dbReference>
<dbReference type="InterPro" id="IPR011629">
    <property type="entry name" value="CobW-like_C"/>
</dbReference>
<protein>
    <submittedName>
        <fullName evidence="2">Putative cobalamin synthesis protein</fullName>
    </submittedName>
</protein>
<dbReference type="PANTHER" id="PTHR43603">
    <property type="entry name" value="COBW DOMAIN-CONTAINING PROTEIN DDB_G0274527"/>
    <property type="match status" value="1"/>
</dbReference>
<comment type="caution">
    <text evidence="2">The sequence shown here is derived from an EMBL/GenBank/DDBJ whole genome shotgun (WGS) entry which is preliminary data.</text>
</comment>
<dbReference type="SMART" id="SM00833">
    <property type="entry name" value="CobW_C"/>
    <property type="match status" value="1"/>
</dbReference>
<organism evidence="2 3">
    <name type="scientific">Gordonia crocea</name>
    <dbReference type="NCBI Taxonomy" id="589162"/>
    <lineage>
        <taxon>Bacteria</taxon>
        <taxon>Bacillati</taxon>
        <taxon>Actinomycetota</taxon>
        <taxon>Actinomycetes</taxon>
        <taxon>Mycobacteriales</taxon>
        <taxon>Gordoniaceae</taxon>
        <taxon>Gordonia</taxon>
    </lineage>
</organism>
<evidence type="ECO:0000313" key="3">
    <source>
        <dbReference type="Proteomes" id="UP000444980"/>
    </source>
</evidence>
<gene>
    <name evidence="2" type="ORF">nbrc107697_04640</name>
</gene>
<sequence>MKIVPNNGDGRTPLVLVAGLDSDAVERTAAALLIGGTTLVHHDLSELDAGRVRRTLRAVDLDGEERVHQSVLELEHGCVSCTLRNDLLPLLRQLHRRDSVERIVLQLDSALEPEALTWAIEHAVVSDMPGYTDAPAAEDVRIEATVACIHEGEWLDAATGDATMAELGRSATTDESIDERTLAQVAVGHVAFADALVIAGSDPAMRDAWESARLAAVLKRLAPSAPMIMEIPQRRLTTLLMTQLLAAVPAGSRRGRLDAPHDPLLRDQPPLDADCGVELFTFEAERPFHPARLHTAIDHLLEGVVCTRGRVWLATQPDSALWVESAGGGLRVGEGSRWLASLDETTLDGVDPERRAMAALRWTTDHGDRHSSLVVLTHRPERPEEICRALHEACLTDEEMALGQAGWMGFDDPFGLAHNDPCDDLPRTAEVELTHREDNQ</sequence>
<feature type="domain" description="CobW C-terminal" evidence="1">
    <location>
        <begin position="277"/>
        <end position="394"/>
    </location>
</feature>
<dbReference type="AlphaFoldDB" id="A0A7M3SUV1"/>
<dbReference type="InterPro" id="IPR003495">
    <property type="entry name" value="CobW/HypB/UreG_nucleotide-bd"/>
</dbReference>
<dbReference type="EMBL" id="BJOU01000001">
    <property type="protein sequence ID" value="GED96425.1"/>
    <property type="molecule type" value="Genomic_DNA"/>
</dbReference>
<keyword evidence="3" id="KW-1185">Reference proteome</keyword>
<dbReference type="PANTHER" id="PTHR43603:SF1">
    <property type="entry name" value="ZINC-REGULATED GTPASE METALLOPROTEIN ACTIVATOR 1"/>
    <property type="match status" value="1"/>
</dbReference>
<dbReference type="Pfam" id="PF02492">
    <property type="entry name" value="cobW"/>
    <property type="match status" value="1"/>
</dbReference>